<evidence type="ECO:0000256" key="7">
    <source>
        <dbReference type="ARBA" id="ARBA00023306"/>
    </source>
</evidence>
<feature type="compositionally biased region" description="Low complexity" evidence="9">
    <location>
        <begin position="433"/>
        <end position="445"/>
    </location>
</feature>
<feature type="compositionally biased region" description="Polar residues" evidence="9">
    <location>
        <begin position="87"/>
        <end position="107"/>
    </location>
</feature>
<feature type="compositionally biased region" description="Basic and acidic residues" evidence="9">
    <location>
        <begin position="25"/>
        <end position="34"/>
    </location>
</feature>
<dbReference type="GO" id="GO:0043093">
    <property type="term" value="P:FtsZ-dependent cytokinesis"/>
    <property type="evidence" value="ECO:0007669"/>
    <property type="project" value="UniProtKB-UniRule"/>
</dbReference>
<dbReference type="InterPro" id="IPR005548">
    <property type="entry name" value="Cell_div_FtsQ/DivIB_C"/>
</dbReference>
<evidence type="ECO:0000313" key="12">
    <source>
        <dbReference type="Proteomes" id="UP000240717"/>
    </source>
</evidence>
<dbReference type="InterPro" id="IPR026580">
    <property type="entry name" value="DivIB"/>
</dbReference>
<evidence type="ECO:0000256" key="2">
    <source>
        <dbReference type="ARBA" id="ARBA00022475"/>
    </source>
</evidence>
<dbReference type="InterPro" id="IPR034746">
    <property type="entry name" value="POTRA"/>
</dbReference>
<name>A0A2T4Q1D7_STAWA</name>
<feature type="compositionally biased region" description="Basic residues" evidence="9">
    <location>
        <begin position="135"/>
        <end position="145"/>
    </location>
</feature>
<feature type="region of interest" description="Disordered" evidence="9">
    <location>
        <begin position="1"/>
        <end position="193"/>
    </location>
</feature>
<feature type="compositionally biased region" description="Low complexity" evidence="9">
    <location>
        <begin position="1"/>
        <end position="18"/>
    </location>
</feature>
<proteinExistence type="inferred from homology"/>
<dbReference type="PANTHER" id="PTHR37820">
    <property type="entry name" value="CELL DIVISION PROTEIN DIVIB"/>
    <property type="match status" value="1"/>
</dbReference>
<keyword evidence="4 8" id="KW-0812">Transmembrane</keyword>
<comment type="similarity">
    <text evidence="8">Belongs to the FtsQ/DivIB family. DivIB subfamily.</text>
</comment>
<dbReference type="InterPro" id="IPR050487">
    <property type="entry name" value="FtsQ_DivIB"/>
</dbReference>
<gene>
    <name evidence="8" type="primary">divIB</name>
    <name evidence="11" type="ORF">BU085_04920</name>
</gene>
<dbReference type="EMBL" id="PZEV01000012">
    <property type="protein sequence ID" value="PTI51467.1"/>
    <property type="molecule type" value="Genomic_DNA"/>
</dbReference>
<evidence type="ECO:0000313" key="11">
    <source>
        <dbReference type="EMBL" id="PTI51467.1"/>
    </source>
</evidence>
<dbReference type="Gene3D" id="3.40.50.10960">
    <property type="match status" value="1"/>
</dbReference>
<evidence type="ECO:0000256" key="4">
    <source>
        <dbReference type="ARBA" id="ARBA00022692"/>
    </source>
</evidence>
<feature type="domain" description="POTRA" evidence="10">
    <location>
        <begin position="225"/>
        <end position="293"/>
    </location>
</feature>
<evidence type="ECO:0000256" key="1">
    <source>
        <dbReference type="ARBA" id="ARBA00004370"/>
    </source>
</evidence>
<evidence type="ECO:0000256" key="9">
    <source>
        <dbReference type="SAM" id="MobiDB-lite"/>
    </source>
</evidence>
<reference evidence="11 12" key="1">
    <citation type="journal article" date="2016" name="Front. Microbiol.">
        <title>Comprehensive Phylogenetic Analysis of Bovine Non-aureus Staphylococci Species Based on Whole-Genome Sequencing.</title>
        <authorList>
            <person name="Naushad S."/>
            <person name="Barkema H.W."/>
            <person name="Luby C."/>
            <person name="Condas L.A."/>
            <person name="Nobrega D.B."/>
            <person name="Carson D.A."/>
            <person name="De Buck J."/>
        </authorList>
    </citation>
    <scope>NUCLEOTIDE SEQUENCE [LARGE SCALE GENOMIC DNA]</scope>
    <source>
        <strain evidence="11 12">SNUC 2993</strain>
    </source>
</reference>
<evidence type="ECO:0000256" key="3">
    <source>
        <dbReference type="ARBA" id="ARBA00022618"/>
    </source>
</evidence>
<feature type="compositionally biased region" description="Basic and acidic residues" evidence="9">
    <location>
        <begin position="57"/>
        <end position="84"/>
    </location>
</feature>
<feature type="compositionally biased region" description="Basic and acidic residues" evidence="9">
    <location>
        <begin position="160"/>
        <end position="177"/>
    </location>
</feature>
<evidence type="ECO:0000259" key="10">
    <source>
        <dbReference type="PROSITE" id="PS51779"/>
    </source>
</evidence>
<dbReference type="AlphaFoldDB" id="A0A2T4Q1D7"/>
<accession>A0A2T4Q1D7</accession>
<dbReference type="STRING" id="1194526.A284_07695"/>
<comment type="function">
    <text evidence="8">Cell division protein that may be involved in stabilizing or promoting the assembly of the division complex.</text>
</comment>
<dbReference type="GO" id="GO:0032153">
    <property type="term" value="C:cell division site"/>
    <property type="evidence" value="ECO:0007669"/>
    <property type="project" value="UniProtKB-UniRule"/>
</dbReference>
<evidence type="ECO:0000256" key="6">
    <source>
        <dbReference type="ARBA" id="ARBA00023136"/>
    </source>
</evidence>
<sequence length="469" mass="54287">MDGKTNKNNHNKQTNHENNQNDDLSMFRRSNDFRTRKRKKFKDKVDDEQSFSSSFDDNDKERKNRNNNEMDSRQYEDHNTHQYEHYGQNQPDAESMHTTQELEQSYSDDYHETERDIEKNESSNDINSTATKTKTATKKHKNKDKKSKENWFQKLTGKPKSSDMEAKTDRKQQDYDSKVTQFNSPTLEEKRAQRRQRQKRIQYTVITVLVLLIVIFLLYMFTPLSKISNVKIEGSHNVSKSQINKALDVKPSSRMYTFSKSKARNNLKEKELIKDVKITKVIPNTLNVNVTEYQVVGLEKSKDNYVPVLEDGKELKDYKGDISHDVPIIDGFKEGKKEKMIQALSEMSPKARNLIAEISYAPDKNKQNRIKIFTKDNIQVIGDITTIADKMKYYPQMSESLSRSDSGDLKTDGYIDLSVGASFIPYKNSTGAQSESEQSVSQTSQKETDAKEELQSVLNKINKDSKENN</sequence>
<dbReference type="Pfam" id="PF08478">
    <property type="entry name" value="POTRA_1"/>
    <property type="match status" value="1"/>
</dbReference>
<comment type="subcellular location">
    <subcellularLocation>
        <location evidence="8">Cell membrane</location>
        <topology evidence="8">Single-pass type II membrane protein</topology>
    </subcellularLocation>
    <subcellularLocation>
        <location evidence="1">Membrane</location>
    </subcellularLocation>
    <text evidence="8">Localizes to the division septum.</text>
</comment>
<keyword evidence="7 8" id="KW-0131">Cell cycle</keyword>
<dbReference type="PANTHER" id="PTHR37820:SF1">
    <property type="entry name" value="CELL DIVISION PROTEIN FTSQ"/>
    <property type="match status" value="1"/>
</dbReference>
<evidence type="ECO:0000256" key="8">
    <source>
        <dbReference type="HAMAP-Rule" id="MF_00912"/>
    </source>
</evidence>
<keyword evidence="5 8" id="KW-1133">Transmembrane helix</keyword>
<dbReference type="PROSITE" id="PS51779">
    <property type="entry name" value="POTRA"/>
    <property type="match status" value="1"/>
</dbReference>
<comment type="caution">
    <text evidence="11">The sequence shown here is derived from an EMBL/GenBank/DDBJ whole genome shotgun (WGS) entry which is preliminary data.</text>
</comment>
<protein>
    <recommendedName>
        <fullName evidence="8">Cell division protein DivIB</fullName>
    </recommendedName>
</protein>
<dbReference type="GO" id="GO:0005886">
    <property type="term" value="C:plasma membrane"/>
    <property type="evidence" value="ECO:0007669"/>
    <property type="project" value="UniProtKB-SubCell"/>
</dbReference>
<keyword evidence="2 8" id="KW-1003">Cell membrane</keyword>
<dbReference type="Pfam" id="PF03799">
    <property type="entry name" value="FtsQ_DivIB_C"/>
    <property type="match status" value="1"/>
</dbReference>
<feature type="transmembrane region" description="Helical" evidence="8">
    <location>
        <begin position="201"/>
        <end position="221"/>
    </location>
</feature>
<dbReference type="InterPro" id="IPR013685">
    <property type="entry name" value="POTRA_FtsQ_type"/>
</dbReference>
<keyword evidence="6 8" id="KW-0472">Membrane</keyword>
<dbReference type="Gene3D" id="3.10.20.310">
    <property type="entry name" value="membrane protein fhac"/>
    <property type="match status" value="1"/>
</dbReference>
<keyword evidence="3 8" id="KW-0132">Cell division</keyword>
<feature type="compositionally biased region" description="Basic and acidic residues" evidence="9">
    <location>
        <begin position="108"/>
        <end position="122"/>
    </location>
</feature>
<feature type="region of interest" description="Disordered" evidence="9">
    <location>
        <begin position="426"/>
        <end position="469"/>
    </location>
</feature>
<evidence type="ECO:0000256" key="5">
    <source>
        <dbReference type="ARBA" id="ARBA00022989"/>
    </source>
</evidence>
<dbReference type="HAMAP" id="MF_00912">
    <property type="entry name" value="DivIB"/>
    <property type="match status" value="1"/>
</dbReference>
<dbReference type="Proteomes" id="UP000240717">
    <property type="component" value="Unassembled WGS sequence"/>
</dbReference>
<dbReference type="RefSeq" id="WP_107533159.1">
    <property type="nucleotide sequence ID" value="NZ_PZEV01000012.1"/>
</dbReference>
<organism evidence="11 12">
    <name type="scientific">Staphylococcus warneri</name>
    <dbReference type="NCBI Taxonomy" id="1292"/>
    <lineage>
        <taxon>Bacteria</taxon>
        <taxon>Bacillati</taxon>
        <taxon>Bacillota</taxon>
        <taxon>Bacilli</taxon>
        <taxon>Bacillales</taxon>
        <taxon>Staphylococcaceae</taxon>
        <taxon>Staphylococcus</taxon>
    </lineage>
</organism>